<gene>
    <name evidence="1" type="ORF">SDC9_15156</name>
</gene>
<dbReference type="AlphaFoldDB" id="A0A644TR55"/>
<name>A0A644TR55_9ZZZZ</name>
<proteinExistence type="predicted"/>
<dbReference type="EMBL" id="VSSQ01000046">
    <property type="protein sequence ID" value="MPL69415.1"/>
    <property type="molecule type" value="Genomic_DNA"/>
</dbReference>
<reference evidence="1" key="1">
    <citation type="submission" date="2019-08" db="EMBL/GenBank/DDBJ databases">
        <authorList>
            <person name="Kucharzyk K."/>
            <person name="Murdoch R.W."/>
            <person name="Higgins S."/>
            <person name="Loffler F."/>
        </authorList>
    </citation>
    <scope>NUCLEOTIDE SEQUENCE</scope>
</reference>
<organism evidence="1">
    <name type="scientific">bioreactor metagenome</name>
    <dbReference type="NCBI Taxonomy" id="1076179"/>
    <lineage>
        <taxon>unclassified sequences</taxon>
        <taxon>metagenomes</taxon>
        <taxon>ecological metagenomes</taxon>
    </lineage>
</organism>
<evidence type="ECO:0008006" key="2">
    <source>
        <dbReference type="Google" id="ProtNLM"/>
    </source>
</evidence>
<accession>A0A644TR55</accession>
<dbReference type="InterPro" id="IPR019644">
    <property type="entry name" value="DUF2508"/>
</dbReference>
<comment type="caution">
    <text evidence="1">The sequence shown here is derived from an EMBL/GenBank/DDBJ whole genome shotgun (WGS) entry which is preliminary data.</text>
</comment>
<dbReference type="Pfam" id="PF10704">
    <property type="entry name" value="DUF2508"/>
    <property type="match status" value="1"/>
</dbReference>
<protein>
    <recommendedName>
        <fullName evidence="2">DUF2508 domain-containing protein</fullName>
    </recommendedName>
</protein>
<evidence type="ECO:0000313" key="1">
    <source>
        <dbReference type="EMBL" id="MPL69415.1"/>
    </source>
</evidence>
<sequence>MYFAGLDRVFGEGFGEKSPIGSLPTLPEVVEQAKQEWHYAQHLYNQVTDDDLIEYAIYLMKASEKKYIYLLKRARREGVTYTRYR</sequence>